<dbReference type="Proteomes" id="UP000294489">
    <property type="component" value="Unassembled WGS sequence"/>
</dbReference>
<dbReference type="OrthoDB" id="9940023at2"/>
<organism evidence="1 2">
    <name type="scientific">Modicisalibacter xianhensis</name>
    <dbReference type="NCBI Taxonomy" id="442341"/>
    <lineage>
        <taxon>Bacteria</taxon>
        <taxon>Pseudomonadati</taxon>
        <taxon>Pseudomonadota</taxon>
        <taxon>Gammaproteobacteria</taxon>
        <taxon>Oceanospirillales</taxon>
        <taxon>Halomonadaceae</taxon>
        <taxon>Modicisalibacter</taxon>
    </lineage>
</organism>
<dbReference type="AlphaFoldDB" id="A0A4R8FYK8"/>
<protein>
    <submittedName>
        <fullName evidence="1">Uncharacterized protein</fullName>
    </submittedName>
</protein>
<reference evidence="1 2" key="1">
    <citation type="submission" date="2019-03" db="EMBL/GenBank/DDBJ databases">
        <title>Freshwater and sediment microbial communities from various areas in North America, analyzing microbe dynamics in response to fracking.</title>
        <authorList>
            <person name="Lamendella R."/>
        </authorList>
    </citation>
    <scope>NUCLEOTIDE SEQUENCE [LARGE SCALE GENOMIC DNA]</scope>
    <source>
        <strain evidence="1 2">6_TX</strain>
    </source>
</reference>
<gene>
    <name evidence="1" type="ORF">DFO67_10285</name>
</gene>
<dbReference type="EMBL" id="SOEC01000002">
    <property type="protein sequence ID" value="TDX32137.1"/>
    <property type="molecule type" value="Genomic_DNA"/>
</dbReference>
<comment type="caution">
    <text evidence="1">The sequence shown here is derived from an EMBL/GenBank/DDBJ whole genome shotgun (WGS) entry which is preliminary data.</text>
</comment>
<name>A0A4R8FYK8_9GAMM</name>
<evidence type="ECO:0000313" key="1">
    <source>
        <dbReference type="EMBL" id="TDX32137.1"/>
    </source>
</evidence>
<proteinExistence type="predicted"/>
<accession>A0A4R8FYK8</accession>
<evidence type="ECO:0000313" key="2">
    <source>
        <dbReference type="Proteomes" id="UP000294489"/>
    </source>
</evidence>
<sequence length="69" mass="7786">MNYVYIRENVLDDAVEALNEHATTLQALSKHLFSIDEKASHSAASIAQELWETCKELSDTRHRLPPSSC</sequence>